<keyword evidence="2" id="KW-1185">Reference proteome</keyword>
<accession>W2TLB8</accession>
<evidence type="ECO:0000313" key="2">
    <source>
        <dbReference type="Proteomes" id="UP000053676"/>
    </source>
</evidence>
<name>W2TLB8_NECAM</name>
<organism evidence="1 2">
    <name type="scientific">Necator americanus</name>
    <name type="common">Human hookworm</name>
    <dbReference type="NCBI Taxonomy" id="51031"/>
    <lineage>
        <taxon>Eukaryota</taxon>
        <taxon>Metazoa</taxon>
        <taxon>Ecdysozoa</taxon>
        <taxon>Nematoda</taxon>
        <taxon>Chromadorea</taxon>
        <taxon>Rhabditida</taxon>
        <taxon>Rhabditina</taxon>
        <taxon>Rhabditomorpha</taxon>
        <taxon>Strongyloidea</taxon>
        <taxon>Ancylostomatidae</taxon>
        <taxon>Bunostominae</taxon>
        <taxon>Necator</taxon>
    </lineage>
</organism>
<dbReference type="KEGG" id="nai:NECAME_00292"/>
<proteinExistence type="predicted"/>
<dbReference type="AlphaFoldDB" id="W2TLB8"/>
<dbReference type="EMBL" id="KI658623">
    <property type="protein sequence ID" value="ETN81941.1"/>
    <property type="molecule type" value="Genomic_DNA"/>
</dbReference>
<sequence>MVAFASFMTDYNAEMNVKVTMRWRCVHFRPSCVKYNDELMNTTKAVSTKSKPDETVKRR</sequence>
<evidence type="ECO:0000313" key="1">
    <source>
        <dbReference type="EMBL" id="ETN81941.1"/>
    </source>
</evidence>
<dbReference type="Proteomes" id="UP000053676">
    <property type="component" value="Unassembled WGS sequence"/>
</dbReference>
<gene>
    <name evidence="1" type="ORF">NECAME_00292</name>
</gene>
<reference evidence="2" key="1">
    <citation type="journal article" date="2014" name="Nat. Genet.">
        <title>Genome of the human hookworm Necator americanus.</title>
        <authorList>
            <person name="Tang Y.T."/>
            <person name="Gao X."/>
            <person name="Rosa B.A."/>
            <person name="Abubucker S."/>
            <person name="Hallsworth-Pepin K."/>
            <person name="Martin J."/>
            <person name="Tyagi R."/>
            <person name="Heizer E."/>
            <person name="Zhang X."/>
            <person name="Bhonagiri-Palsikar V."/>
            <person name="Minx P."/>
            <person name="Warren W.C."/>
            <person name="Wang Q."/>
            <person name="Zhan B."/>
            <person name="Hotez P.J."/>
            <person name="Sternberg P.W."/>
            <person name="Dougall A."/>
            <person name="Gaze S.T."/>
            <person name="Mulvenna J."/>
            <person name="Sotillo J."/>
            <person name="Ranganathan S."/>
            <person name="Rabelo E.M."/>
            <person name="Wilson R.K."/>
            <person name="Felgner P.L."/>
            <person name="Bethony J."/>
            <person name="Hawdon J.M."/>
            <person name="Gasser R.B."/>
            <person name="Loukas A."/>
            <person name="Mitreva M."/>
        </authorList>
    </citation>
    <scope>NUCLEOTIDE SEQUENCE [LARGE SCALE GENOMIC DNA]</scope>
</reference>
<protein>
    <submittedName>
        <fullName evidence="1">Uncharacterized protein</fullName>
    </submittedName>
</protein>